<gene>
    <name evidence="6" type="primary">kynU</name>
    <name evidence="7" type="ORF">FHE65_26090</name>
    <name evidence="6" type="ORF">FHE65_33800</name>
</gene>
<dbReference type="InterPro" id="IPR015424">
    <property type="entry name" value="PyrdxlP-dep_Trfase"/>
</dbReference>
<evidence type="ECO:0000256" key="2">
    <source>
        <dbReference type="ARBA" id="ARBA00022801"/>
    </source>
</evidence>
<comment type="caution">
    <text evidence="6">The sequence shown here is derived from an EMBL/GenBank/DDBJ whole genome shotgun (WGS) entry which is preliminary data.</text>
</comment>
<dbReference type="UniPathway" id="UPA00253">
    <property type="reaction ID" value="UER00329"/>
</dbReference>
<dbReference type="EMBL" id="VDFR01000136">
    <property type="protein sequence ID" value="TNC36479.1"/>
    <property type="molecule type" value="Genomic_DNA"/>
</dbReference>
<keyword evidence="2 5" id="KW-0378">Hydrolase</keyword>
<comment type="pathway">
    <text evidence="5">Cofactor biosynthesis; NAD(+) biosynthesis; quinolinate from L-kynurenine: step 2/3.</text>
</comment>
<comment type="subunit">
    <text evidence="5">Homodimer.</text>
</comment>
<name>A0A5C4M925_9ACTN</name>
<comment type="similarity">
    <text evidence="5">Belongs to the kynureninase family.</text>
</comment>
<dbReference type="GO" id="GO:0030429">
    <property type="term" value="F:kynureninase activity"/>
    <property type="evidence" value="ECO:0007669"/>
    <property type="project" value="UniProtKB-UniRule"/>
</dbReference>
<organism evidence="6 8">
    <name type="scientific">Mumia zhuanghuii</name>
    <dbReference type="NCBI Taxonomy" id="2585211"/>
    <lineage>
        <taxon>Bacteria</taxon>
        <taxon>Bacillati</taxon>
        <taxon>Actinomycetota</taxon>
        <taxon>Actinomycetes</taxon>
        <taxon>Propionibacteriales</taxon>
        <taxon>Nocardioidaceae</taxon>
        <taxon>Mumia</taxon>
    </lineage>
</organism>
<dbReference type="EC" id="3.7.1.3" evidence="4 5"/>
<comment type="catalytic activity">
    <reaction evidence="5">
        <text>L-kynurenine + H2O = anthranilate + L-alanine + H(+)</text>
        <dbReference type="Rhea" id="RHEA:16813"/>
        <dbReference type="ChEBI" id="CHEBI:15377"/>
        <dbReference type="ChEBI" id="CHEBI:15378"/>
        <dbReference type="ChEBI" id="CHEBI:16567"/>
        <dbReference type="ChEBI" id="CHEBI:57959"/>
        <dbReference type="ChEBI" id="CHEBI:57972"/>
        <dbReference type="EC" id="3.7.1.3"/>
    </reaction>
</comment>
<dbReference type="RefSeq" id="WP_139106881.1">
    <property type="nucleotide sequence ID" value="NZ_VDFR01000136.1"/>
</dbReference>
<dbReference type="GO" id="GO:0030170">
    <property type="term" value="F:pyridoxal phosphate binding"/>
    <property type="evidence" value="ECO:0007669"/>
    <property type="project" value="UniProtKB-UniRule"/>
</dbReference>
<dbReference type="SUPFAM" id="SSF53383">
    <property type="entry name" value="PLP-dependent transferases"/>
    <property type="match status" value="1"/>
</dbReference>
<dbReference type="PANTHER" id="PTHR14084:SF0">
    <property type="entry name" value="KYNURENINASE"/>
    <property type="match status" value="1"/>
</dbReference>
<dbReference type="InterPro" id="IPR010111">
    <property type="entry name" value="Kynureninase"/>
</dbReference>
<dbReference type="InterPro" id="IPR015422">
    <property type="entry name" value="PyrdxlP-dep_Trfase_small"/>
</dbReference>
<dbReference type="PIRSF" id="PIRSF038800">
    <property type="entry name" value="KYNU"/>
    <property type="match status" value="1"/>
</dbReference>
<dbReference type="Gene3D" id="3.90.1150.10">
    <property type="entry name" value="Aspartate Aminotransferase, domain 1"/>
    <property type="match status" value="1"/>
</dbReference>
<dbReference type="Proteomes" id="UP000306740">
    <property type="component" value="Unassembled WGS sequence"/>
</dbReference>
<keyword evidence="1 5" id="KW-0662">Pyridine nucleotide biosynthesis</keyword>
<evidence type="ECO:0000313" key="7">
    <source>
        <dbReference type="EMBL" id="TNC36479.1"/>
    </source>
</evidence>
<proteinExistence type="inferred from homology"/>
<comment type="catalytic activity">
    <reaction evidence="5">
        <text>3-hydroxy-L-kynurenine + H2O = 3-hydroxyanthranilate + L-alanine + H(+)</text>
        <dbReference type="Rhea" id="RHEA:25143"/>
        <dbReference type="ChEBI" id="CHEBI:15377"/>
        <dbReference type="ChEBI" id="CHEBI:15378"/>
        <dbReference type="ChEBI" id="CHEBI:36559"/>
        <dbReference type="ChEBI" id="CHEBI:57972"/>
        <dbReference type="ChEBI" id="CHEBI:58125"/>
        <dbReference type="EC" id="3.7.1.3"/>
    </reaction>
</comment>
<dbReference type="NCBIfam" id="TIGR01814">
    <property type="entry name" value="kynureninase"/>
    <property type="match status" value="1"/>
</dbReference>
<dbReference type="GO" id="GO:0097053">
    <property type="term" value="P:L-kynurenine catabolic process"/>
    <property type="evidence" value="ECO:0007669"/>
    <property type="project" value="UniProtKB-UniPathway"/>
</dbReference>
<reference evidence="6 8" key="1">
    <citation type="submission" date="2019-05" db="EMBL/GenBank/DDBJ databases">
        <title>Mumia sp. nov., isolated from the intestinal contents of plateau pika (Ochotona curzoniae) in the Qinghai-Tibet plateau of China.</title>
        <authorList>
            <person name="Tian Z."/>
        </authorList>
    </citation>
    <scope>NUCLEOTIDE SEQUENCE [LARGE SCALE GENOMIC DNA]</scope>
    <source>
        <strain evidence="8">527</strain>
        <strain evidence="6">Z527</strain>
    </source>
</reference>
<evidence type="ECO:0000313" key="6">
    <source>
        <dbReference type="EMBL" id="TNC28399.1"/>
    </source>
</evidence>
<protein>
    <recommendedName>
        <fullName evidence="4 5">Kynureninase</fullName>
        <ecNumber evidence="4 5">3.7.1.3</ecNumber>
    </recommendedName>
</protein>
<dbReference type="OrthoDB" id="9812626at2"/>
<evidence type="ECO:0000256" key="1">
    <source>
        <dbReference type="ARBA" id="ARBA00022642"/>
    </source>
</evidence>
<evidence type="ECO:0000256" key="5">
    <source>
        <dbReference type="PIRNR" id="PIRNR038800"/>
    </source>
</evidence>
<dbReference type="AlphaFoldDB" id="A0A5C4M925"/>
<dbReference type="GO" id="GO:0009435">
    <property type="term" value="P:NAD+ biosynthetic process"/>
    <property type="evidence" value="ECO:0007669"/>
    <property type="project" value="UniProtKB-UniRule"/>
</dbReference>
<comment type="cofactor">
    <cofactor evidence="5">
        <name>pyridoxal 5'-phosphate</name>
        <dbReference type="ChEBI" id="CHEBI:597326"/>
    </cofactor>
</comment>
<dbReference type="GO" id="GO:0005737">
    <property type="term" value="C:cytoplasm"/>
    <property type="evidence" value="ECO:0007669"/>
    <property type="project" value="UniProtKB-UniRule"/>
</dbReference>
<dbReference type="UniPathway" id="UPA00334">
    <property type="reaction ID" value="UER00455"/>
</dbReference>
<evidence type="ECO:0000256" key="4">
    <source>
        <dbReference type="NCBIfam" id="TIGR01814"/>
    </source>
</evidence>
<evidence type="ECO:0000313" key="8">
    <source>
        <dbReference type="Proteomes" id="UP000306740"/>
    </source>
</evidence>
<dbReference type="Gene3D" id="3.40.640.10">
    <property type="entry name" value="Type I PLP-dependent aspartate aminotransferase-like (Major domain)"/>
    <property type="match status" value="1"/>
</dbReference>
<sequence length="411" mass="44357">MTLTYDEAVALDQADPLASFRTEFLRGDDPVAYLDGNSLGRPPLRTVRRVEDVLRRQWGERLIRSWEDGWLELPEQVGDRLASACLGAAAGQTVIAESTSVNLYKAIHAACGLRDGRDELVATDTDFPTDRYLVESVASARGMTVRWLSPDVVEGVTSEQLDVVLSERTAAVLLSHVDYRSGVLLDMAAITDQVHAVGALVIWDLCHSAGVIPLALDAVGVDLAVGCTYKYLNAGPGAPAFVYVAERHLREVRQPITGWWSSTDRFAMGPSYEADPSIRAMLSGTAYVPGIVAVDASVSLVAEAGIDAIREKAVALTEHCVALVDAWLVPHGFAVASPRDPARRGGHVTVQGPRAREVAAAMYEAKVIPDFRNPDMIRLGLSPLTTSYAELWTAMDITRRIAEGDPVAVAL</sequence>
<keyword evidence="3 5" id="KW-0663">Pyridoxal phosphate</keyword>
<comment type="function">
    <text evidence="5">Catalyzes the cleavage of L-kynurenine (L-Kyn) and L-3-hydroxykynurenine (L-3OHKyn) into anthranilic acid (AA) and 3-hydroxyanthranilic acid (3-OHAA), respectively.</text>
</comment>
<dbReference type="PANTHER" id="PTHR14084">
    <property type="entry name" value="KYNURENINASE"/>
    <property type="match status" value="1"/>
</dbReference>
<dbReference type="Pfam" id="PF22580">
    <property type="entry name" value="KYNU_C"/>
    <property type="match status" value="1"/>
</dbReference>
<comment type="pathway">
    <text evidence="5">Amino-acid degradation; L-kynurenine degradation; L-alanine and anthranilate from L-kynurenine: step 1/1.</text>
</comment>
<dbReference type="EMBL" id="VDFR01000234">
    <property type="protein sequence ID" value="TNC28399.1"/>
    <property type="molecule type" value="Genomic_DNA"/>
</dbReference>
<dbReference type="GO" id="GO:0019441">
    <property type="term" value="P:L-tryptophan catabolic process to kynurenine"/>
    <property type="evidence" value="ECO:0007669"/>
    <property type="project" value="TreeGrafter"/>
</dbReference>
<accession>A0A5C4M925</accession>
<evidence type="ECO:0000256" key="3">
    <source>
        <dbReference type="ARBA" id="ARBA00022898"/>
    </source>
</evidence>
<dbReference type="GO" id="GO:0043420">
    <property type="term" value="P:anthranilate metabolic process"/>
    <property type="evidence" value="ECO:0007669"/>
    <property type="project" value="TreeGrafter"/>
</dbReference>
<dbReference type="InterPro" id="IPR015421">
    <property type="entry name" value="PyrdxlP-dep_Trfase_major"/>
</dbReference>